<name>A0A0F6YQ97_9CAUD</name>
<proteinExistence type="predicted"/>
<reference evidence="1 2" key="1">
    <citation type="submission" date="2015-04" db="EMBL/GenBank/DDBJ databases">
        <authorList>
            <person name="Hodson T.S."/>
            <person name="Hyde J.R."/>
            <person name="Schouten J.T."/>
            <person name="Crockett J.T."/>
            <person name="Smith T.A."/>
            <person name="Merrill B.D."/>
            <person name="Crook M.B."/>
            <person name="Griffitts J.S."/>
            <person name="Burnett S.H."/>
            <person name="Grose J.H."/>
            <person name="Breakwell D.P."/>
        </authorList>
    </citation>
    <scope>NUCLEOTIDE SEQUENCE [LARGE SCALE GENOMIC DNA]</scope>
</reference>
<dbReference type="OrthoDB" id="34322at10239"/>
<dbReference type="KEGG" id="vg:26639116"/>
<dbReference type="EMBL" id="KR052482">
    <property type="protein sequence ID" value="AKF13644.1"/>
    <property type="molecule type" value="Genomic_DNA"/>
</dbReference>
<gene>
    <name evidence="1" type="ORF">PHIN3_381</name>
</gene>
<protein>
    <submittedName>
        <fullName evidence="1">Uncharacterized protein</fullName>
    </submittedName>
</protein>
<keyword evidence="2" id="KW-1185">Reference proteome</keyword>
<sequence>MTDVKKLTKTIVINVEAVSVAIPGTDEFVLVYWRNVGQDEIYTHVMKADEYKKVKSPDDIKHYEFIMPHHQKSKDKYKANFLPMSRSQIDSIREGKHDWYDDKYPPPNLEFGQELPDDVEVIGYCYADYTFCDINGKYINRMIRDSYLDRYYRIRDIVQNEKDNPDVLIIPERDYYSDRDPIYYVPGNGDTLNLGLRLTDEQYEEYLKVGWYERTQYLGEKTIIGKYKREERHDAFDDYDD</sequence>
<evidence type="ECO:0000313" key="2">
    <source>
        <dbReference type="Proteomes" id="UP000202958"/>
    </source>
</evidence>
<dbReference type="GeneID" id="26639116"/>
<dbReference type="Proteomes" id="UP000202958">
    <property type="component" value="Segment"/>
</dbReference>
<accession>A0A0F6YQ97</accession>
<evidence type="ECO:0000313" key="1">
    <source>
        <dbReference type="EMBL" id="AKF13644.1"/>
    </source>
</evidence>
<organism evidence="1 2">
    <name type="scientific">Sinorhizobium phage phiN3</name>
    <dbReference type="NCBI Taxonomy" id="1647405"/>
    <lineage>
        <taxon>Viruses</taxon>
        <taxon>Duplodnaviria</taxon>
        <taxon>Heunggongvirae</taxon>
        <taxon>Uroviricota</taxon>
        <taxon>Caudoviricetes</taxon>
        <taxon>Emdodecavirus</taxon>
        <taxon>Emdodecavirus N3</taxon>
    </lineage>
</organism>
<dbReference type="RefSeq" id="YP_009212621.1">
    <property type="nucleotide sequence ID" value="NC_028945.1"/>
</dbReference>